<organism evidence="3 4">
    <name type="scientific">Mycobacterium adipatum</name>
    <dbReference type="NCBI Taxonomy" id="1682113"/>
    <lineage>
        <taxon>Bacteria</taxon>
        <taxon>Bacillati</taxon>
        <taxon>Actinomycetota</taxon>
        <taxon>Actinomycetes</taxon>
        <taxon>Mycobacteriales</taxon>
        <taxon>Mycobacteriaceae</taxon>
        <taxon>Mycobacterium</taxon>
    </lineage>
</organism>
<gene>
    <name evidence="3" type="ORF">A7U43_03220</name>
</gene>
<dbReference type="Proteomes" id="UP000077143">
    <property type="component" value="Chromosome"/>
</dbReference>
<keyword evidence="2" id="KW-0472">Membrane</keyword>
<feature type="transmembrane region" description="Helical" evidence="2">
    <location>
        <begin position="213"/>
        <end position="230"/>
    </location>
</feature>
<dbReference type="SUPFAM" id="SSF103473">
    <property type="entry name" value="MFS general substrate transporter"/>
    <property type="match status" value="1"/>
</dbReference>
<evidence type="ECO:0000313" key="4">
    <source>
        <dbReference type="Proteomes" id="UP000077143"/>
    </source>
</evidence>
<dbReference type="STRING" id="1682113.A7U43_03220"/>
<keyword evidence="1" id="KW-0620">Polyamine biosynthesis</keyword>
<keyword evidence="2" id="KW-0812">Transmembrane</keyword>
<dbReference type="NCBIfam" id="NF037959">
    <property type="entry name" value="MFS_SpdSyn"/>
    <property type="match status" value="1"/>
</dbReference>
<feature type="transmembrane region" description="Helical" evidence="2">
    <location>
        <begin position="25"/>
        <end position="47"/>
    </location>
</feature>
<dbReference type="AlphaFoldDB" id="A0A172UHP9"/>
<keyword evidence="2" id="KW-1133">Transmembrane helix</keyword>
<keyword evidence="4" id="KW-1185">Reference proteome</keyword>
<dbReference type="InterPro" id="IPR029063">
    <property type="entry name" value="SAM-dependent_MTases_sf"/>
</dbReference>
<accession>A0A172UHP9</accession>
<name>A0A172UHP9_9MYCO</name>
<proteinExistence type="predicted"/>
<dbReference type="PANTHER" id="PTHR43317:SF1">
    <property type="entry name" value="THERMOSPERMINE SYNTHASE ACAULIS5"/>
    <property type="match status" value="1"/>
</dbReference>
<dbReference type="Gene3D" id="1.20.1250.20">
    <property type="entry name" value="MFS general substrate transporter like domains"/>
    <property type="match status" value="1"/>
</dbReference>
<evidence type="ECO:0000256" key="2">
    <source>
        <dbReference type="SAM" id="Phobius"/>
    </source>
</evidence>
<dbReference type="Gene3D" id="3.40.50.150">
    <property type="entry name" value="Vaccinia Virus protein VP39"/>
    <property type="match status" value="1"/>
</dbReference>
<reference evidence="3 4" key="1">
    <citation type="submission" date="2016-05" db="EMBL/GenBank/DDBJ databases">
        <title>Complete genome sequence of a phthalic acid esters degrading Mycobacterium sp. YC-RL4.</title>
        <authorList>
            <person name="Ren L."/>
            <person name="Fan S."/>
            <person name="Ruth N."/>
            <person name="Jia Y."/>
            <person name="Wang J."/>
            <person name="Qiao C."/>
        </authorList>
    </citation>
    <scope>NUCLEOTIDE SEQUENCE [LARGE SCALE GENOMIC DNA]</scope>
    <source>
        <strain evidence="3 4">YC-RL4</strain>
    </source>
</reference>
<dbReference type="PANTHER" id="PTHR43317">
    <property type="entry name" value="THERMOSPERMINE SYNTHASE ACAULIS5"/>
    <property type="match status" value="1"/>
</dbReference>
<sequence>MTGPISPPDEQPRTSQPPILGPRAAAALVAFSSAAVLVVEITALRLLAPYLGLTLETSTLVIGIALAAIALGSWAGGRLSDRTDPRQLIGSAFGGSGAVVALTPAALRMAAEWAPPLLLIVASLTILIPGALLSAVTPMVTKLRLTTLDQTGTVVGQLSGLSTVGAIAGTVLTGFVLISRLPVSAILIGLGTLLVVAGAVVEWRMRRWKRVNAIGLALILLVGGLADYMAPGGCDAETKYHCLRVVADAERDTGRTLVLDGLKHSYLDLNDPTHLQFAYVRGLASVVDTAFPTGRPLAAYHLGGGGLTFPRYLAATRPGTRSLVSEIDGGVVRTDRDELGLQSDAGIEVRVEDGRLGLASLDPGSRDLIVGDAFGGVSVPWHLTTTEAIADIRRALNGTGVYVANLIDYGQLSFARAEVATLSQAFDHILLVGEPRDLGLDAAFAPDGGNFVVAASHRALDFEAIKTALDARETQWTVVQGEALRRWIGDAETLSDDYAPVDQLLEPAPTRSAR</sequence>
<feature type="transmembrane region" description="Helical" evidence="2">
    <location>
        <begin position="154"/>
        <end position="177"/>
    </location>
</feature>
<dbReference type="InterPro" id="IPR036259">
    <property type="entry name" value="MFS_trans_sf"/>
</dbReference>
<dbReference type="OrthoDB" id="8221452at2"/>
<feature type="transmembrane region" description="Helical" evidence="2">
    <location>
        <begin position="88"/>
        <end position="107"/>
    </location>
</feature>
<dbReference type="GO" id="GO:0006596">
    <property type="term" value="P:polyamine biosynthetic process"/>
    <property type="evidence" value="ECO:0007669"/>
    <property type="project" value="UniProtKB-KW"/>
</dbReference>
<evidence type="ECO:0000313" key="3">
    <source>
        <dbReference type="EMBL" id="ANE78481.1"/>
    </source>
</evidence>
<evidence type="ECO:0000256" key="1">
    <source>
        <dbReference type="ARBA" id="ARBA00023115"/>
    </source>
</evidence>
<dbReference type="KEGG" id="madi:A7U43_03220"/>
<dbReference type="EMBL" id="CP015596">
    <property type="protein sequence ID" value="ANE78481.1"/>
    <property type="molecule type" value="Genomic_DNA"/>
</dbReference>
<protein>
    <submittedName>
        <fullName evidence="3">Spermidine synthase</fullName>
    </submittedName>
</protein>
<feature type="transmembrane region" description="Helical" evidence="2">
    <location>
        <begin position="113"/>
        <end position="133"/>
    </location>
</feature>
<dbReference type="SUPFAM" id="SSF53335">
    <property type="entry name" value="S-adenosyl-L-methionine-dependent methyltransferases"/>
    <property type="match status" value="1"/>
</dbReference>
<feature type="transmembrane region" description="Helical" evidence="2">
    <location>
        <begin position="59"/>
        <end position="76"/>
    </location>
</feature>
<feature type="transmembrane region" description="Helical" evidence="2">
    <location>
        <begin position="183"/>
        <end position="201"/>
    </location>
</feature>